<feature type="transmembrane region" description="Helical" evidence="1">
    <location>
        <begin position="312"/>
        <end position="333"/>
    </location>
</feature>
<accession>A0A4U9RQR3</accession>
<dbReference type="KEGG" id="hhw:NCTC503_02210"/>
<dbReference type="Proteomes" id="UP000308489">
    <property type="component" value="Chromosome 1"/>
</dbReference>
<keyword evidence="1" id="KW-0472">Membrane</keyword>
<dbReference type="EMBL" id="LR590481">
    <property type="protein sequence ID" value="VTQ93906.1"/>
    <property type="molecule type" value="Genomic_DNA"/>
</dbReference>
<feature type="transmembrane region" description="Helical" evidence="1">
    <location>
        <begin position="345"/>
        <end position="364"/>
    </location>
</feature>
<gene>
    <name evidence="3" type="ORF">NCTC503_02210</name>
</gene>
<feature type="transmembrane region" description="Helical" evidence="1">
    <location>
        <begin position="148"/>
        <end position="167"/>
    </location>
</feature>
<feature type="transmembrane region" description="Helical" evidence="1">
    <location>
        <begin position="376"/>
        <end position="397"/>
    </location>
</feature>
<evidence type="ECO:0000313" key="3">
    <source>
        <dbReference type="EMBL" id="VTQ93906.1"/>
    </source>
</evidence>
<dbReference type="InterPro" id="IPR011642">
    <property type="entry name" value="Gate_dom"/>
</dbReference>
<evidence type="ECO:0000313" key="4">
    <source>
        <dbReference type="Proteomes" id="UP000308489"/>
    </source>
</evidence>
<evidence type="ECO:0000259" key="2">
    <source>
        <dbReference type="Pfam" id="PF07670"/>
    </source>
</evidence>
<dbReference type="Pfam" id="PF07670">
    <property type="entry name" value="Gate"/>
    <property type="match status" value="1"/>
</dbReference>
<dbReference type="AlphaFoldDB" id="A0A4U9RQR3"/>
<name>A0A4U9RQR3_HATHI</name>
<feature type="transmembrane region" description="Helical" evidence="1">
    <location>
        <begin position="21"/>
        <end position="43"/>
    </location>
</feature>
<feature type="domain" description="Nucleoside transporter/FeoB GTPase Gate" evidence="2">
    <location>
        <begin position="71"/>
        <end position="165"/>
    </location>
</feature>
<keyword evidence="4" id="KW-1185">Reference proteome</keyword>
<organism evidence="3 4">
    <name type="scientific">Hathewaya histolytica</name>
    <name type="common">Clostridium histolyticum</name>
    <dbReference type="NCBI Taxonomy" id="1498"/>
    <lineage>
        <taxon>Bacteria</taxon>
        <taxon>Bacillati</taxon>
        <taxon>Bacillota</taxon>
        <taxon>Clostridia</taxon>
        <taxon>Eubacteriales</taxon>
        <taxon>Clostridiaceae</taxon>
        <taxon>Hathewaya</taxon>
    </lineage>
</organism>
<sequence length="398" mass="42723">MSGEKTITKPVEEKKTNQKKIVKVVTTETYVAFAVIAVLFWVFASRMGVDKMFKTMMGTAHDLILNTIWFLMGVIVLAGAFTSLLSEFGIVAIINKVLYPLMKPLYGLPGAASVGAVTTYLSDNPSIVPIVQDKGFLKYFKKYQIPSLVNFGTVFGMGLIVTTFMLAQSSDKVNLGKAVLIGNIAALTGGILSVRLMLIVGKKRYGTEQEAVDGEYEGYDMLKYREVREGNVTQRVLQALLDGGKTGVDTALTIIPGVVIMCTFIMMLSKGPGPNGVFTGAAYEGIGFFPWIGSKLQFIIKPLFGFSNSEAITFPITSLASVGASLAVVPEFLKAGIINAKDVAVFTAMAICNAGFLSVHVGLMDAIGERDLVNKAIITQLLGGIASGILANILYMIF</sequence>
<protein>
    <submittedName>
        <fullName evidence="3">Uncharacterized protein conserved in bacteria</fullName>
    </submittedName>
</protein>
<feature type="transmembrane region" description="Helical" evidence="1">
    <location>
        <begin position="250"/>
        <end position="268"/>
    </location>
</feature>
<reference evidence="3 4" key="1">
    <citation type="submission" date="2019-05" db="EMBL/GenBank/DDBJ databases">
        <authorList>
            <consortium name="Pathogen Informatics"/>
        </authorList>
    </citation>
    <scope>NUCLEOTIDE SEQUENCE [LARGE SCALE GENOMIC DNA]</scope>
    <source>
        <strain evidence="3 4">NCTC503</strain>
    </source>
</reference>
<feature type="transmembrane region" description="Helical" evidence="1">
    <location>
        <begin position="63"/>
        <end position="94"/>
    </location>
</feature>
<keyword evidence="1" id="KW-1133">Transmembrane helix</keyword>
<evidence type="ECO:0000256" key="1">
    <source>
        <dbReference type="SAM" id="Phobius"/>
    </source>
</evidence>
<proteinExistence type="predicted"/>
<keyword evidence="1" id="KW-0812">Transmembrane</keyword>
<dbReference type="OrthoDB" id="1645614at2"/>
<dbReference type="RefSeq" id="WP_138210763.1">
    <property type="nucleotide sequence ID" value="NZ_CBCRUQ010000002.1"/>
</dbReference>
<feature type="transmembrane region" description="Helical" evidence="1">
    <location>
        <begin position="179"/>
        <end position="198"/>
    </location>
</feature>